<evidence type="ECO:0000259" key="1">
    <source>
        <dbReference type="Pfam" id="PF15919"/>
    </source>
</evidence>
<dbReference type="CDD" id="cd21631">
    <property type="entry name" value="RHH_CopG_NikR-like"/>
    <property type="match status" value="1"/>
</dbReference>
<reference evidence="2 3" key="1">
    <citation type="submission" date="2020-08" db="EMBL/GenBank/DDBJ databases">
        <title>Genomic Encyclopedia of Type Strains, Phase IV (KMG-IV): sequencing the most valuable type-strain genomes for metagenomic binning, comparative biology and taxonomic classification.</title>
        <authorList>
            <person name="Goeker M."/>
        </authorList>
    </citation>
    <scope>NUCLEOTIDE SEQUENCE [LARGE SCALE GENOMIC DNA]</scope>
    <source>
        <strain evidence="2 3">DSM 2163</strain>
    </source>
</reference>
<evidence type="ECO:0000313" key="2">
    <source>
        <dbReference type="EMBL" id="MBB5756121.1"/>
    </source>
</evidence>
<evidence type="ECO:0000313" key="3">
    <source>
        <dbReference type="Proteomes" id="UP000583454"/>
    </source>
</evidence>
<sequence>MARYIALIDGEAGAYGVAFPDCPGCTAMGDTVDEALSNGADALREWMADRIAAGVSPPDARSADAILADPEEAEAVEGAVMASVPLFLDAGRAVRVNLSLDAAALAMIDEAAGKRGLTRSAFLVSAARDKVLAEG</sequence>
<gene>
    <name evidence="2" type="ORF">HNR00_000817</name>
</gene>
<comment type="caution">
    <text evidence="2">The sequence shown here is derived from an EMBL/GenBank/DDBJ whole genome shotgun (WGS) entry which is preliminary data.</text>
</comment>
<dbReference type="AlphaFoldDB" id="A0A840ZGH5"/>
<proteinExistence type="predicted"/>
<organism evidence="2 3">
    <name type="scientific">Methylorubrum rhodinum</name>
    <dbReference type="NCBI Taxonomy" id="29428"/>
    <lineage>
        <taxon>Bacteria</taxon>
        <taxon>Pseudomonadati</taxon>
        <taxon>Pseudomonadota</taxon>
        <taxon>Alphaproteobacteria</taxon>
        <taxon>Hyphomicrobiales</taxon>
        <taxon>Methylobacteriaceae</taxon>
        <taxon>Methylorubrum</taxon>
    </lineage>
</organism>
<dbReference type="Pfam" id="PF15919">
    <property type="entry name" value="HicB_lk_antitox"/>
    <property type="match status" value="1"/>
</dbReference>
<dbReference type="Proteomes" id="UP000583454">
    <property type="component" value="Unassembled WGS sequence"/>
</dbReference>
<dbReference type="SUPFAM" id="SSF143100">
    <property type="entry name" value="TTHA1013/TTHA0281-like"/>
    <property type="match status" value="1"/>
</dbReference>
<keyword evidence="3" id="KW-1185">Reference proteome</keyword>
<accession>A0A840ZGH5</accession>
<dbReference type="EMBL" id="JACHOP010000002">
    <property type="protein sequence ID" value="MBB5756121.1"/>
    <property type="molecule type" value="Genomic_DNA"/>
</dbReference>
<dbReference type="InterPro" id="IPR035069">
    <property type="entry name" value="TTHA1013/TTHA0281-like"/>
</dbReference>
<protein>
    <submittedName>
        <fullName evidence="2">Putative RNase H-like HicB family nuclease</fullName>
    </submittedName>
</protein>
<dbReference type="InterPro" id="IPR031807">
    <property type="entry name" value="HicB-like"/>
</dbReference>
<dbReference type="RefSeq" id="WP_183565272.1">
    <property type="nucleotide sequence ID" value="NZ_JACHOP010000002.1"/>
</dbReference>
<name>A0A840ZGH5_9HYPH</name>
<dbReference type="Gene3D" id="3.30.160.250">
    <property type="match status" value="1"/>
</dbReference>
<feature type="domain" description="HicB-like antitoxin of toxin-antitoxin system" evidence="1">
    <location>
        <begin position="5"/>
        <end position="127"/>
    </location>
</feature>